<comment type="caution">
    <text evidence="4">The sequence shown here is derived from an EMBL/GenBank/DDBJ whole genome shotgun (WGS) entry which is preliminary data.</text>
</comment>
<dbReference type="GO" id="GO:0019988">
    <property type="term" value="P:charged-tRNA amino acid modification"/>
    <property type="evidence" value="ECO:0007669"/>
    <property type="project" value="InterPro"/>
</dbReference>
<feature type="domain" description="Rit1 N-terminal" evidence="3">
    <location>
        <begin position="21"/>
        <end position="164"/>
    </location>
</feature>
<reference evidence="4 5" key="1">
    <citation type="journal article" date="2024" name="Nat. Commun.">
        <title>Phylogenomics reveals the evolutionary origins of lichenization in chlorophyte algae.</title>
        <authorList>
            <person name="Puginier C."/>
            <person name="Libourel C."/>
            <person name="Otte J."/>
            <person name="Skaloud P."/>
            <person name="Haon M."/>
            <person name="Grisel S."/>
            <person name="Petersen M."/>
            <person name="Berrin J.G."/>
            <person name="Delaux P.M."/>
            <person name="Dal Grande F."/>
            <person name="Keller J."/>
        </authorList>
    </citation>
    <scope>NUCLEOTIDE SEQUENCE [LARGE SCALE GENOMIC DNA]</scope>
    <source>
        <strain evidence="4 5">SAG 2036</strain>
    </source>
</reference>
<feature type="region of interest" description="Disordered" evidence="1">
    <location>
        <begin position="764"/>
        <end position="831"/>
    </location>
</feature>
<evidence type="ECO:0000259" key="3">
    <source>
        <dbReference type="Pfam" id="PF17184"/>
    </source>
</evidence>
<dbReference type="PANTHER" id="PTHR31811">
    <property type="entry name" value="TRNA A64-2'-O-RIBOSYLPHOSPHATE TRANSFERASE"/>
    <property type="match status" value="1"/>
</dbReference>
<keyword evidence="5" id="KW-1185">Reference proteome</keyword>
<dbReference type="InterPro" id="IPR007306">
    <property type="entry name" value="Rit1"/>
</dbReference>
<dbReference type="EMBL" id="JALJOQ010000037">
    <property type="protein sequence ID" value="KAK9806519.1"/>
    <property type="molecule type" value="Genomic_DNA"/>
</dbReference>
<proteinExistence type="predicted"/>
<dbReference type="Pfam" id="PF04179">
    <property type="entry name" value="Init_tRNA_PT"/>
    <property type="match status" value="1"/>
</dbReference>
<feature type="region of interest" description="Disordered" evidence="1">
    <location>
        <begin position="552"/>
        <end position="571"/>
    </location>
</feature>
<accession>A0AAW1PFB8</accession>
<dbReference type="InterPro" id="IPR033449">
    <property type="entry name" value="Rit1_N"/>
</dbReference>
<dbReference type="GO" id="GO:0043399">
    <property type="term" value="F:tRNA adenosine(64)-2'-O-ribosylphosphate transferase activity"/>
    <property type="evidence" value="ECO:0007669"/>
    <property type="project" value="InterPro"/>
</dbReference>
<feature type="region of interest" description="Disordered" evidence="1">
    <location>
        <begin position="632"/>
        <end position="688"/>
    </location>
</feature>
<feature type="region of interest" description="Disordered" evidence="1">
    <location>
        <begin position="431"/>
        <end position="508"/>
    </location>
</feature>
<dbReference type="Proteomes" id="UP001465755">
    <property type="component" value="Unassembled WGS sequence"/>
</dbReference>
<dbReference type="PANTHER" id="PTHR31811:SF0">
    <property type="entry name" value="TRNA A64-2'-O-RIBOSYLPHOSPHATE TRANSFERASE"/>
    <property type="match status" value="1"/>
</dbReference>
<evidence type="ECO:0000313" key="5">
    <source>
        <dbReference type="Proteomes" id="UP001465755"/>
    </source>
</evidence>
<evidence type="ECO:0000256" key="1">
    <source>
        <dbReference type="SAM" id="MobiDB-lite"/>
    </source>
</evidence>
<sequence>MQHAEARLSRTHWAALQPDLSLPQWVADSEGQQIQRKLSGWVDQLERLQVQDALQGLTALQRKPLRPLWISQATRLWTNEVADPADLPFTPLILVSASSVEHGRCIRASTVTGQAVESYDYVPGAGDDEESWAQGLTPALLHAHGQELLAAGPSGIRAAVAELIQRTKQDGLSGQPSTPGSISWIGDTGLGISCQNLVHHGNIWNTADVIVKCKVMALPRSKTAAAPPTVSQGGRHLSINILDVKTDRLGLKAQLPAIIAFAISHLIAGKRILVLDPSGSDCSVCVVAAVLQAGFLRRPHATTTSARLPAMQDATSEGCQHSSVVMQPAAFLHALLKDIQGRYQLRSPSRLLRPSPDPAQAWGIETSMAESSGTGASFEMPRPTALSDPTRPHTHTQDKSAWSSASRPVTGEVALLGTGGHAAHIELPAPQPSARTEAGEPAPATKPNPVAVSDGGLDWDALPTAPVADVHPPASPTLEGQPCKPPTAESPSAPPAQAIPSAEDAQLSAGHSRLQIVMVGSNSSACQPPAPSAAVQGPNAAVLPSTASDVPASAVSAAHTPNTQPGVKDSHTASLQVARSGAADDAPDHPAPAHVTLALDSAIPVPATESEVDLPAAEPGAKPVAVSEGGLDWDELAPAPDTVVPAPGDADSRDPSTQAAIETSPTLDHTPSMPVAVPAAHSTTHPQTEHVWESAAILGLRRSAAGARANQIAPENSLRIPSQASGPGSALLLAPLSGALPAPVVVPAGISPLSRRLPYEAESQHAAPAGLESGPLPTGMAPITSPTSAGPSLSWAPERPPRRATPSEHSLPAAVLQQPPVNQPVAQHNPA</sequence>
<dbReference type="InterPro" id="IPR033421">
    <property type="entry name" value="Rit1_DUSP-like"/>
</dbReference>
<gene>
    <name evidence="4" type="ORF">WJX73_006400</name>
</gene>
<protein>
    <submittedName>
        <fullName evidence="4">Uncharacterized protein</fullName>
    </submittedName>
</protein>
<organism evidence="4 5">
    <name type="scientific">Symbiochloris irregularis</name>
    <dbReference type="NCBI Taxonomy" id="706552"/>
    <lineage>
        <taxon>Eukaryota</taxon>
        <taxon>Viridiplantae</taxon>
        <taxon>Chlorophyta</taxon>
        <taxon>core chlorophytes</taxon>
        <taxon>Trebouxiophyceae</taxon>
        <taxon>Trebouxiales</taxon>
        <taxon>Trebouxiaceae</taxon>
        <taxon>Symbiochloris</taxon>
    </lineage>
</organism>
<dbReference type="GO" id="GO:0005737">
    <property type="term" value="C:cytoplasm"/>
    <property type="evidence" value="ECO:0007669"/>
    <property type="project" value="TreeGrafter"/>
</dbReference>
<feature type="compositionally biased region" description="Polar residues" evidence="1">
    <location>
        <begin position="655"/>
        <end position="669"/>
    </location>
</feature>
<dbReference type="AlphaFoldDB" id="A0AAW1PFB8"/>
<feature type="region of interest" description="Disordered" evidence="1">
    <location>
        <begin position="369"/>
        <end position="407"/>
    </location>
</feature>
<feature type="domain" description="Rit1 DUSP-like" evidence="2">
    <location>
        <begin position="236"/>
        <end position="295"/>
    </location>
</feature>
<dbReference type="Pfam" id="PF17184">
    <property type="entry name" value="Rit1_C"/>
    <property type="match status" value="1"/>
</dbReference>
<evidence type="ECO:0000313" key="4">
    <source>
        <dbReference type="EMBL" id="KAK9806519.1"/>
    </source>
</evidence>
<feature type="compositionally biased region" description="Low complexity" evidence="1">
    <location>
        <begin position="486"/>
        <end position="502"/>
    </location>
</feature>
<name>A0AAW1PFB8_9CHLO</name>
<evidence type="ECO:0000259" key="2">
    <source>
        <dbReference type="Pfam" id="PF04179"/>
    </source>
</evidence>